<evidence type="ECO:0000256" key="4">
    <source>
        <dbReference type="ARBA" id="ARBA00022989"/>
    </source>
</evidence>
<evidence type="ECO:0000256" key="3">
    <source>
        <dbReference type="ARBA" id="ARBA00022692"/>
    </source>
</evidence>
<feature type="transmembrane region" description="Helical" evidence="6">
    <location>
        <begin position="25"/>
        <end position="45"/>
    </location>
</feature>
<keyword evidence="2" id="KW-1003">Cell membrane</keyword>
<dbReference type="RefSeq" id="WP_274220502.1">
    <property type="nucleotide sequence ID" value="NZ_JAQZCG020000031.1"/>
</dbReference>
<keyword evidence="5 6" id="KW-0472">Membrane</keyword>
<evidence type="ECO:0000256" key="2">
    <source>
        <dbReference type="ARBA" id="ARBA00022475"/>
    </source>
</evidence>
<organism evidence="7 8">
    <name type="scientific">Microbacterium thalli</name>
    <dbReference type="NCBI Taxonomy" id="3027921"/>
    <lineage>
        <taxon>Bacteria</taxon>
        <taxon>Bacillati</taxon>
        <taxon>Actinomycetota</taxon>
        <taxon>Actinomycetes</taxon>
        <taxon>Micrococcales</taxon>
        <taxon>Microbacteriaceae</taxon>
        <taxon>Microbacterium</taxon>
    </lineage>
</organism>
<keyword evidence="3 6" id="KW-0812">Transmembrane</keyword>
<proteinExistence type="predicted"/>
<evidence type="ECO:0000256" key="1">
    <source>
        <dbReference type="ARBA" id="ARBA00004651"/>
    </source>
</evidence>
<feature type="transmembrane region" description="Helical" evidence="6">
    <location>
        <begin position="208"/>
        <end position="230"/>
    </location>
</feature>
<evidence type="ECO:0000313" key="8">
    <source>
        <dbReference type="Proteomes" id="UP001218170"/>
    </source>
</evidence>
<feature type="transmembrane region" description="Helical" evidence="6">
    <location>
        <begin position="250"/>
        <end position="271"/>
    </location>
</feature>
<feature type="transmembrane region" description="Helical" evidence="6">
    <location>
        <begin position="92"/>
        <end position="113"/>
    </location>
</feature>
<dbReference type="InterPro" id="IPR019108">
    <property type="entry name" value="Caa3_assmbl_CtaG-rel"/>
</dbReference>
<sequence length="312" mass="34040">MNEWIPDTPPTLLGFLTPVPLPFPVLPTLAALLAAGYLIGAIRLWTRGRRWPVWRTVSFLLGCLLLAAVTGLGVEAYGYALLSVFMFQQLSLMMAIPPLLVLGSPGTLLLRAAPHHGAGRFVLRAAHAGLRSRAARWALSPWVALPLYLLAFYGLYLADFADRILVTPQGHITLEIAFLVAGILFTIPVLSADPLPVRLSHGGRALDVFAEAALHAFFGVFLMMATSLLVDHFAAPTLALGIDPIEDQRVAGGLAWSYGEAPTLLMLMFVMHRWFRDDTARDAAAARYADTHGDPELDAYNTYLATLRQKDT</sequence>
<accession>A0ABT5SL85</accession>
<comment type="caution">
    <text evidence="7">The sequence shown here is derived from an EMBL/GenBank/DDBJ whole genome shotgun (WGS) entry which is preliminary data.</text>
</comment>
<evidence type="ECO:0000256" key="5">
    <source>
        <dbReference type="ARBA" id="ARBA00023136"/>
    </source>
</evidence>
<dbReference type="EMBL" id="JAQZCI010000007">
    <property type="protein sequence ID" value="MDD7963608.1"/>
    <property type="molecule type" value="Genomic_DNA"/>
</dbReference>
<gene>
    <name evidence="7" type="ORF">PUW80_14735</name>
</gene>
<comment type="subcellular location">
    <subcellularLocation>
        <location evidence="1">Cell membrane</location>
        <topology evidence="1">Multi-pass membrane protein</topology>
    </subcellularLocation>
</comment>
<keyword evidence="8" id="KW-1185">Reference proteome</keyword>
<evidence type="ECO:0000313" key="7">
    <source>
        <dbReference type="EMBL" id="MDD7963608.1"/>
    </source>
</evidence>
<feature type="transmembrane region" description="Helical" evidence="6">
    <location>
        <begin position="134"/>
        <end position="156"/>
    </location>
</feature>
<dbReference type="Pfam" id="PF09678">
    <property type="entry name" value="Caa3_CtaG"/>
    <property type="match status" value="1"/>
</dbReference>
<feature type="transmembrane region" description="Helical" evidence="6">
    <location>
        <begin position="176"/>
        <end position="196"/>
    </location>
</feature>
<protein>
    <submittedName>
        <fullName evidence="7">Cytochrome c oxidase assembly protein</fullName>
    </submittedName>
</protein>
<name>A0ABT5SL85_9MICO</name>
<keyword evidence="4 6" id="KW-1133">Transmembrane helix</keyword>
<feature type="transmembrane region" description="Helical" evidence="6">
    <location>
        <begin position="57"/>
        <end position="80"/>
    </location>
</feature>
<dbReference type="Proteomes" id="UP001218170">
    <property type="component" value="Unassembled WGS sequence"/>
</dbReference>
<reference evidence="7 8" key="1">
    <citation type="submission" date="2023-02" db="EMBL/GenBank/DDBJ databases">
        <title>Study of novel species of the Microbacterium genus.</title>
        <authorList>
            <person name="Arroyo-Herrera I."/>
            <person name="Roman-Ponce B."/>
            <person name="Vasquez-Murrieta M.S."/>
        </authorList>
    </citation>
    <scope>NUCLEOTIDE SEQUENCE [LARGE SCALE GENOMIC DNA]</scope>
    <source>
        <strain evidence="7 8">NE1TT3</strain>
    </source>
</reference>
<evidence type="ECO:0000256" key="6">
    <source>
        <dbReference type="SAM" id="Phobius"/>
    </source>
</evidence>